<comment type="caution">
    <text evidence="2">The sequence shown here is derived from an EMBL/GenBank/DDBJ whole genome shotgun (WGS) entry which is preliminary data.</text>
</comment>
<dbReference type="PANTHER" id="PTHR47252">
    <property type="entry name" value="GLYCOSYLTRANSFERASE"/>
    <property type="match status" value="1"/>
</dbReference>
<dbReference type="Proteomes" id="UP000287651">
    <property type="component" value="Unassembled WGS sequence"/>
</dbReference>
<organism evidence="2 3">
    <name type="scientific">Ensete ventricosum</name>
    <name type="common">Abyssinian banana</name>
    <name type="synonym">Musa ensete</name>
    <dbReference type="NCBI Taxonomy" id="4639"/>
    <lineage>
        <taxon>Eukaryota</taxon>
        <taxon>Viridiplantae</taxon>
        <taxon>Streptophyta</taxon>
        <taxon>Embryophyta</taxon>
        <taxon>Tracheophyta</taxon>
        <taxon>Spermatophyta</taxon>
        <taxon>Magnoliopsida</taxon>
        <taxon>Liliopsida</taxon>
        <taxon>Zingiberales</taxon>
        <taxon>Musaceae</taxon>
        <taxon>Ensete</taxon>
    </lineage>
</organism>
<gene>
    <name evidence="2" type="ORF">B296_00002397</name>
</gene>
<evidence type="ECO:0000313" key="2">
    <source>
        <dbReference type="EMBL" id="RRT73901.1"/>
    </source>
</evidence>
<keyword evidence="1" id="KW-1133">Transmembrane helix</keyword>
<dbReference type="AlphaFoldDB" id="A0A427ACN1"/>
<keyword evidence="1" id="KW-0812">Transmembrane</keyword>
<dbReference type="Pfam" id="PF16994">
    <property type="entry name" value="Glyco_trans_4_5"/>
    <property type="match status" value="1"/>
</dbReference>
<evidence type="ECO:0000313" key="3">
    <source>
        <dbReference type="Proteomes" id="UP000287651"/>
    </source>
</evidence>
<protein>
    <submittedName>
        <fullName evidence="2">Uncharacterized protein</fullName>
    </submittedName>
</protein>
<evidence type="ECO:0000256" key="1">
    <source>
        <dbReference type="SAM" id="Phobius"/>
    </source>
</evidence>
<reference evidence="2 3" key="1">
    <citation type="journal article" date="2014" name="Agronomy (Basel)">
        <title>A Draft Genome Sequence for Ensete ventricosum, the Drought-Tolerant Tree Against Hunger.</title>
        <authorList>
            <person name="Harrison J."/>
            <person name="Moore K.A."/>
            <person name="Paszkiewicz K."/>
            <person name="Jones T."/>
            <person name="Grant M."/>
            <person name="Ambacheew D."/>
            <person name="Muzemil S."/>
            <person name="Studholme D.J."/>
        </authorList>
    </citation>
    <scope>NUCLEOTIDE SEQUENCE [LARGE SCALE GENOMIC DNA]</scope>
</reference>
<dbReference type="EMBL" id="AMZH03002941">
    <property type="protein sequence ID" value="RRT73901.1"/>
    <property type="molecule type" value="Genomic_DNA"/>
</dbReference>
<accession>A0A427ACN1</accession>
<dbReference type="InterPro" id="IPR041693">
    <property type="entry name" value="Glyco_trans_4_5"/>
</dbReference>
<feature type="transmembrane region" description="Helical" evidence="1">
    <location>
        <begin position="16"/>
        <end position="37"/>
    </location>
</feature>
<proteinExistence type="predicted"/>
<sequence>MAKPAAGWIPLLNKRFILFVVVILSVTTVFVCFIRGASAPCDPPRNGLAAAVGRAQLPRHSDVDVGAPKNPLGFMRTKLVLLVSHELSLSGGPLLLMELAFLLRIVGSRVVWITYPKSEETNEVTYSLEHKMLNQGVQVKSIAAPTLNIANTCWFYVHNIQSSLFCTSRIQMPKTYVVHLGNSKELMEVAEDSVARRVLREHIRETLGVRTGDLLFAIINS</sequence>
<dbReference type="PANTHER" id="PTHR47252:SF4">
    <property type="entry name" value="GLYCOSYLTRANSFERASE"/>
    <property type="match status" value="1"/>
</dbReference>
<name>A0A427ACN1_ENSVE</name>
<keyword evidence="1" id="KW-0472">Membrane</keyword>